<dbReference type="InterPro" id="IPR029058">
    <property type="entry name" value="AB_hydrolase_fold"/>
</dbReference>
<dbReference type="PANTHER" id="PTHR43798:SF31">
    <property type="entry name" value="AB HYDROLASE SUPERFAMILY PROTEIN YCLE"/>
    <property type="match status" value="1"/>
</dbReference>
<dbReference type="PRINTS" id="PR00111">
    <property type="entry name" value="ABHYDROLASE"/>
</dbReference>
<keyword evidence="1" id="KW-0378">Hydrolase</keyword>
<dbReference type="InterPro" id="IPR050266">
    <property type="entry name" value="AB_hydrolase_sf"/>
</dbReference>
<keyword evidence="4" id="KW-1185">Reference proteome</keyword>
<dbReference type="GO" id="GO:0016020">
    <property type="term" value="C:membrane"/>
    <property type="evidence" value="ECO:0007669"/>
    <property type="project" value="TreeGrafter"/>
</dbReference>
<feature type="domain" description="AB hydrolase-1" evidence="2">
    <location>
        <begin position="22"/>
        <end position="253"/>
    </location>
</feature>
<dbReference type="EMBL" id="FNWL01000002">
    <property type="protein sequence ID" value="SEH15726.1"/>
    <property type="molecule type" value="Genomic_DNA"/>
</dbReference>
<protein>
    <submittedName>
        <fullName evidence="3">Pimeloyl-ACP methyl ester carboxylesterase</fullName>
    </submittedName>
</protein>
<dbReference type="SUPFAM" id="SSF53474">
    <property type="entry name" value="alpha/beta-Hydrolases"/>
    <property type="match status" value="1"/>
</dbReference>
<dbReference type="PANTHER" id="PTHR43798">
    <property type="entry name" value="MONOACYLGLYCEROL LIPASE"/>
    <property type="match status" value="1"/>
</dbReference>
<dbReference type="AlphaFoldDB" id="A0A1H6FY57"/>
<evidence type="ECO:0000313" key="3">
    <source>
        <dbReference type="EMBL" id="SEH15726.1"/>
    </source>
</evidence>
<reference evidence="4" key="1">
    <citation type="submission" date="2016-10" db="EMBL/GenBank/DDBJ databases">
        <authorList>
            <person name="Varghese N."/>
            <person name="Submissions S."/>
        </authorList>
    </citation>
    <scope>NUCLEOTIDE SEQUENCE [LARGE SCALE GENOMIC DNA]</scope>
    <source>
        <strain evidence="4">CGMCC 1.8981</strain>
    </source>
</reference>
<name>A0A1H6FY57_9EURY</name>
<dbReference type="PRINTS" id="PR00412">
    <property type="entry name" value="EPOXHYDRLASE"/>
</dbReference>
<evidence type="ECO:0000259" key="2">
    <source>
        <dbReference type="Pfam" id="PF00561"/>
    </source>
</evidence>
<dbReference type="InterPro" id="IPR000073">
    <property type="entry name" value="AB_hydrolase_1"/>
</dbReference>
<accession>A0A1H6FY57</accession>
<dbReference type="Pfam" id="PF00561">
    <property type="entry name" value="Abhydrolase_1"/>
    <property type="match status" value="1"/>
</dbReference>
<organism evidence="3 4">
    <name type="scientific">Natronorubrum sediminis</name>
    <dbReference type="NCBI Taxonomy" id="640943"/>
    <lineage>
        <taxon>Archaea</taxon>
        <taxon>Methanobacteriati</taxon>
        <taxon>Methanobacteriota</taxon>
        <taxon>Stenosarchaea group</taxon>
        <taxon>Halobacteria</taxon>
        <taxon>Halobacteriales</taxon>
        <taxon>Natrialbaceae</taxon>
        <taxon>Natronorubrum</taxon>
    </lineage>
</organism>
<dbReference type="InterPro" id="IPR000639">
    <property type="entry name" value="Epox_hydrolase-like"/>
</dbReference>
<dbReference type="Proteomes" id="UP000199112">
    <property type="component" value="Unassembled WGS sequence"/>
</dbReference>
<dbReference type="Gene3D" id="3.40.50.1820">
    <property type="entry name" value="alpha/beta hydrolase"/>
    <property type="match status" value="1"/>
</dbReference>
<dbReference type="RefSeq" id="WP_090507053.1">
    <property type="nucleotide sequence ID" value="NZ_FNWL01000002.1"/>
</dbReference>
<gene>
    <name evidence="3" type="ORF">SAMN04487967_2212</name>
</gene>
<sequence>MTSIEVEDGVEVFVRDMGMGDPIVFLHGWPLDHRMFEYQYQYLLDEGFRCIGIDLRGFGESDKPYGDYSYDRFADDVRAVLDELDVEGVTLAGFSMGGATATHYMSRHDEAYVDKLALLGAASPVITEKPDFPEGLDEAEVNPLIEGARTDRAKMNADFDEMLFYTDQSEEMMNWIWSLGMKASGQATVASAKTWRDADLRPDMNDITVPTKVYHGVHDEVTPIETTGEILTEGIQNAELVRFENSGHGLVADETEKINEELATFAN</sequence>
<dbReference type="GO" id="GO:0016787">
    <property type="term" value="F:hydrolase activity"/>
    <property type="evidence" value="ECO:0007669"/>
    <property type="project" value="UniProtKB-KW"/>
</dbReference>
<proteinExistence type="predicted"/>
<evidence type="ECO:0000256" key="1">
    <source>
        <dbReference type="ARBA" id="ARBA00022801"/>
    </source>
</evidence>
<evidence type="ECO:0000313" key="4">
    <source>
        <dbReference type="Proteomes" id="UP000199112"/>
    </source>
</evidence>
<dbReference type="OrthoDB" id="111592at2157"/>